<name>A0A2V4E1W3_9GAMM</name>
<dbReference type="Proteomes" id="UP000247932">
    <property type="component" value="Unassembled WGS sequence"/>
</dbReference>
<comment type="caution">
    <text evidence="1">The sequence shown here is derived from an EMBL/GenBank/DDBJ whole genome shotgun (WGS) entry which is preliminary data.</text>
</comment>
<sequence>MTIIGKFERAVNNNEIIAFFKGEGDYFSPNEFCWGNHSYMTNWMGMMANLEKGENFYQLLVKYFKLYLSSLKEDVLDAWGLFNNLKCFYILQKDNSYFLTQHDDLISELTAEEKKKIGVLCRYLKDNFDKVPDSANMRPFDEQIKIVKANGFPYDLFSL</sequence>
<dbReference type="RefSeq" id="WP_110434091.1">
    <property type="nucleotide sequence ID" value="NZ_QGLR01000012.1"/>
</dbReference>
<proteinExistence type="predicted"/>
<keyword evidence="2" id="KW-1185">Reference proteome</keyword>
<evidence type="ECO:0000313" key="2">
    <source>
        <dbReference type="Proteomes" id="UP000247932"/>
    </source>
</evidence>
<dbReference type="AlphaFoldDB" id="A0A2V4E1W3"/>
<organism evidence="1 2">
    <name type="scientific">Gilliamella apicola</name>
    <dbReference type="NCBI Taxonomy" id="1196095"/>
    <lineage>
        <taxon>Bacteria</taxon>
        <taxon>Pseudomonadati</taxon>
        <taxon>Pseudomonadota</taxon>
        <taxon>Gammaproteobacteria</taxon>
        <taxon>Orbales</taxon>
        <taxon>Orbaceae</taxon>
        <taxon>Gilliamella</taxon>
    </lineage>
</organism>
<gene>
    <name evidence="1" type="ORF">DKK70_11310</name>
</gene>
<dbReference type="EMBL" id="QGLR01000012">
    <property type="protein sequence ID" value="PXZ06543.1"/>
    <property type="molecule type" value="Genomic_DNA"/>
</dbReference>
<reference evidence="1 2" key="1">
    <citation type="submission" date="2018-05" db="EMBL/GenBank/DDBJ databases">
        <title>Reference genomes for bee gut microbiota database.</title>
        <authorList>
            <person name="Ellegaard K.M."/>
        </authorList>
    </citation>
    <scope>NUCLEOTIDE SEQUENCE [LARGE SCALE GENOMIC DNA]</scope>
    <source>
        <strain evidence="1 2">ESL0182</strain>
    </source>
</reference>
<protein>
    <submittedName>
        <fullName evidence="1">Uncharacterized protein</fullName>
    </submittedName>
</protein>
<accession>A0A2V4E1W3</accession>
<dbReference type="OrthoDB" id="5874988at2"/>
<evidence type="ECO:0000313" key="1">
    <source>
        <dbReference type="EMBL" id="PXZ06543.1"/>
    </source>
</evidence>